<reference evidence="4" key="1">
    <citation type="journal article" date="2013" name="Nat. Genet.">
        <title>The draft genomes of soft-shell turtle and green sea turtle yield insights into the development and evolution of the turtle-specific body plan.</title>
        <authorList>
            <person name="Wang Z."/>
            <person name="Pascual-Anaya J."/>
            <person name="Zadissa A."/>
            <person name="Li W."/>
            <person name="Niimura Y."/>
            <person name="Huang Z."/>
            <person name="Li C."/>
            <person name="White S."/>
            <person name="Xiong Z."/>
            <person name="Fang D."/>
            <person name="Wang B."/>
            <person name="Ming Y."/>
            <person name="Chen Y."/>
            <person name="Zheng Y."/>
            <person name="Kuraku S."/>
            <person name="Pignatelli M."/>
            <person name="Herrero J."/>
            <person name="Beal K."/>
            <person name="Nozawa M."/>
            <person name="Li Q."/>
            <person name="Wang J."/>
            <person name="Zhang H."/>
            <person name="Yu L."/>
            <person name="Shigenobu S."/>
            <person name="Wang J."/>
            <person name="Liu J."/>
            <person name="Flicek P."/>
            <person name="Searle S."/>
            <person name="Wang J."/>
            <person name="Kuratani S."/>
            <person name="Yin Y."/>
            <person name="Aken B."/>
            <person name="Zhang G."/>
            <person name="Irie N."/>
        </authorList>
    </citation>
    <scope>NUCLEOTIDE SEQUENCE [LARGE SCALE GENOMIC DNA]</scope>
</reference>
<dbReference type="SUPFAM" id="SSF90112">
    <property type="entry name" value="Neurotransmitter-gated ion-channel transmembrane pore"/>
    <property type="match status" value="1"/>
</dbReference>
<dbReference type="InterPro" id="IPR038050">
    <property type="entry name" value="Neuro_actylchol_rec"/>
</dbReference>
<protein>
    <submittedName>
        <fullName evidence="3">Neuronal acetylcholine receptor subunit alpha-7</fullName>
    </submittedName>
</protein>
<dbReference type="Pfam" id="PF02932">
    <property type="entry name" value="Neur_chan_memb"/>
    <property type="match status" value="1"/>
</dbReference>
<keyword evidence="1" id="KW-0812">Transmembrane</keyword>
<gene>
    <name evidence="3" type="ORF">UY3_00204</name>
</gene>
<dbReference type="FunFam" id="1.20.58.390:FF:000011">
    <property type="entry name" value="neuronal acetylcholine receptor subunit alpha-7"/>
    <property type="match status" value="1"/>
</dbReference>
<organism evidence="3 4">
    <name type="scientific">Chelonia mydas</name>
    <name type="common">Green sea-turtle</name>
    <name type="synonym">Chelonia agassizi</name>
    <dbReference type="NCBI Taxonomy" id="8469"/>
    <lineage>
        <taxon>Eukaryota</taxon>
        <taxon>Metazoa</taxon>
        <taxon>Chordata</taxon>
        <taxon>Craniata</taxon>
        <taxon>Vertebrata</taxon>
        <taxon>Euteleostomi</taxon>
        <taxon>Archelosauria</taxon>
        <taxon>Testudinata</taxon>
        <taxon>Testudines</taxon>
        <taxon>Cryptodira</taxon>
        <taxon>Durocryptodira</taxon>
        <taxon>Americhelydia</taxon>
        <taxon>Chelonioidea</taxon>
        <taxon>Cheloniidae</taxon>
        <taxon>Chelonia</taxon>
    </lineage>
</organism>
<accession>M7C2W9</accession>
<dbReference type="InterPro" id="IPR006029">
    <property type="entry name" value="Neurotrans-gated_channel_TM"/>
</dbReference>
<dbReference type="GO" id="GO:0016020">
    <property type="term" value="C:membrane"/>
    <property type="evidence" value="ECO:0007669"/>
    <property type="project" value="InterPro"/>
</dbReference>
<dbReference type="Proteomes" id="UP000031443">
    <property type="component" value="Unassembled WGS sequence"/>
</dbReference>
<dbReference type="STRING" id="8469.M7C2W9"/>
<evidence type="ECO:0000259" key="2">
    <source>
        <dbReference type="Pfam" id="PF02932"/>
    </source>
</evidence>
<dbReference type="InterPro" id="IPR036719">
    <property type="entry name" value="Neuro-gated_channel_TM_sf"/>
</dbReference>
<keyword evidence="3" id="KW-0675">Receptor</keyword>
<feature type="transmembrane region" description="Helical" evidence="1">
    <location>
        <begin position="127"/>
        <end position="151"/>
    </location>
</feature>
<dbReference type="Gene3D" id="1.20.58.390">
    <property type="entry name" value="Neurotransmitter-gated ion-channel transmembrane domain"/>
    <property type="match status" value="1"/>
</dbReference>
<dbReference type="AlphaFoldDB" id="M7C2W9"/>
<keyword evidence="1" id="KW-0472">Membrane</keyword>
<evidence type="ECO:0000313" key="4">
    <source>
        <dbReference type="Proteomes" id="UP000031443"/>
    </source>
</evidence>
<proteinExistence type="predicted"/>
<evidence type="ECO:0000313" key="3">
    <source>
        <dbReference type="EMBL" id="EMP42535.1"/>
    </source>
</evidence>
<sequence>MKKPGENIRPLSCKYNYPKHRSSISSVEMNVLPGYQSSNGNVIYSYHAMENPCCPQNSDSGGKCGKVTCASTEDIELVQKKALMDTIPVIVKILEEVQFIAMRFRKQDEGEEVCSEWKFAAAVIDRLCLVAFSLFAIICTFTILMSAPNFIEAVSKDFA</sequence>
<dbReference type="EMBL" id="KB470856">
    <property type="protein sequence ID" value="EMP42535.1"/>
    <property type="molecule type" value="Genomic_DNA"/>
</dbReference>
<feature type="domain" description="Neurotransmitter-gated ion-channel transmembrane" evidence="2">
    <location>
        <begin position="36"/>
        <end position="143"/>
    </location>
</feature>
<dbReference type="GO" id="GO:0006811">
    <property type="term" value="P:monoatomic ion transport"/>
    <property type="evidence" value="ECO:0007669"/>
    <property type="project" value="InterPro"/>
</dbReference>
<keyword evidence="1" id="KW-1133">Transmembrane helix</keyword>
<dbReference type="eggNOG" id="KOG3646">
    <property type="taxonomic scope" value="Eukaryota"/>
</dbReference>
<name>M7C2W9_CHEMY</name>
<keyword evidence="4" id="KW-1185">Reference proteome</keyword>
<evidence type="ECO:0000256" key="1">
    <source>
        <dbReference type="SAM" id="Phobius"/>
    </source>
</evidence>